<dbReference type="EMBL" id="KN833879">
    <property type="protein sequence ID" value="KIK15753.1"/>
    <property type="molecule type" value="Genomic_DNA"/>
</dbReference>
<evidence type="ECO:0000313" key="3">
    <source>
        <dbReference type="Proteomes" id="UP000054018"/>
    </source>
</evidence>
<dbReference type="OrthoDB" id="3255767at2759"/>
<accession>A0A0C9Z791</accession>
<evidence type="ECO:0000313" key="2">
    <source>
        <dbReference type="EMBL" id="KIK15753.1"/>
    </source>
</evidence>
<dbReference type="HOGENOM" id="CLU_787818_0_0_1"/>
<reference evidence="3" key="2">
    <citation type="submission" date="2015-01" db="EMBL/GenBank/DDBJ databases">
        <title>Evolutionary Origins and Diversification of the Mycorrhizal Mutualists.</title>
        <authorList>
            <consortium name="DOE Joint Genome Institute"/>
            <consortium name="Mycorrhizal Genomics Consortium"/>
            <person name="Kohler A."/>
            <person name="Kuo A."/>
            <person name="Nagy L.G."/>
            <person name="Floudas D."/>
            <person name="Copeland A."/>
            <person name="Barry K.W."/>
            <person name="Cichocki N."/>
            <person name="Veneault-Fourrey C."/>
            <person name="LaButti K."/>
            <person name="Lindquist E.A."/>
            <person name="Lipzen A."/>
            <person name="Lundell T."/>
            <person name="Morin E."/>
            <person name="Murat C."/>
            <person name="Riley R."/>
            <person name="Ohm R."/>
            <person name="Sun H."/>
            <person name="Tunlid A."/>
            <person name="Henrissat B."/>
            <person name="Grigoriev I.V."/>
            <person name="Hibbett D.S."/>
            <person name="Martin F."/>
        </authorList>
    </citation>
    <scope>NUCLEOTIDE SEQUENCE [LARGE SCALE GENOMIC DNA]</scope>
    <source>
        <strain evidence="3">441</strain>
    </source>
</reference>
<dbReference type="Proteomes" id="UP000054018">
    <property type="component" value="Unassembled WGS sequence"/>
</dbReference>
<feature type="region of interest" description="Disordered" evidence="1">
    <location>
        <begin position="55"/>
        <end position="80"/>
    </location>
</feature>
<dbReference type="STRING" id="765257.A0A0C9Z791"/>
<evidence type="ECO:0000256" key="1">
    <source>
        <dbReference type="SAM" id="MobiDB-lite"/>
    </source>
</evidence>
<sequence length="352" mass="39709">MSCDSMWPAEWNSLYERSVVDHMLLPKKIISTLDGLTPEGKKALDSALFDGALSDPADDVGKQQKKQRVREPSAEKRQKKYQRSILKGITKKAIFSVINKVTFPAFNFLAEVQGSHQHTGQQPLSYVWTDNIPRSAASYYATINTYSTIAKPSMASATSTTANGQYIIRDGQTAGMLCLAKYWHSIGQSKEDPHPVPARDIVKSGHKFNEFVNYIQKTQLLSHSINRALQVIDPSLHAKLTHLREVVHQKFPAVKVFDDYDPLLFEGREIIFNRQSGPHVDKQDPQLGWVALVALGDFKGDVRLEPSDIIFLRGRVVKHQIKGWDEGQRIIVAHFTHTRLWKEVGLVDQVSI</sequence>
<protein>
    <submittedName>
        <fullName evidence="2">Unplaced genomic scaffold scaffold_195, whole genome shotgun sequence</fullName>
    </submittedName>
</protein>
<dbReference type="AlphaFoldDB" id="A0A0C9Z791"/>
<name>A0A0C9Z791_9AGAM</name>
<reference evidence="2 3" key="1">
    <citation type="submission" date="2014-04" db="EMBL/GenBank/DDBJ databases">
        <authorList>
            <consortium name="DOE Joint Genome Institute"/>
            <person name="Kuo A."/>
            <person name="Kohler A."/>
            <person name="Costa M.D."/>
            <person name="Nagy L.G."/>
            <person name="Floudas D."/>
            <person name="Copeland A."/>
            <person name="Barry K.W."/>
            <person name="Cichocki N."/>
            <person name="Veneault-Fourrey C."/>
            <person name="LaButti K."/>
            <person name="Lindquist E.A."/>
            <person name="Lipzen A."/>
            <person name="Lundell T."/>
            <person name="Morin E."/>
            <person name="Murat C."/>
            <person name="Sun H."/>
            <person name="Tunlid A."/>
            <person name="Henrissat B."/>
            <person name="Grigoriev I.V."/>
            <person name="Hibbett D.S."/>
            <person name="Martin F."/>
            <person name="Nordberg H.P."/>
            <person name="Cantor M.N."/>
            <person name="Hua S.X."/>
        </authorList>
    </citation>
    <scope>NUCLEOTIDE SEQUENCE [LARGE SCALE GENOMIC DNA]</scope>
    <source>
        <strain evidence="2 3">441</strain>
    </source>
</reference>
<dbReference type="Gene3D" id="3.60.130.30">
    <property type="match status" value="1"/>
</dbReference>
<proteinExistence type="predicted"/>
<keyword evidence="3" id="KW-1185">Reference proteome</keyword>
<organism evidence="2 3">
    <name type="scientific">Pisolithus microcarpus 441</name>
    <dbReference type="NCBI Taxonomy" id="765257"/>
    <lineage>
        <taxon>Eukaryota</taxon>
        <taxon>Fungi</taxon>
        <taxon>Dikarya</taxon>
        <taxon>Basidiomycota</taxon>
        <taxon>Agaricomycotina</taxon>
        <taxon>Agaricomycetes</taxon>
        <taxon>Agaricomycetidae</taxon>
        <taxon>Boletales</taxon>
        <taxon>Sclerodermatineae</taxon>
        <taxon>Pisolithaceae</taxon>
        <taxon>Pisolithus</taxon>
    </lineage>
</organism>
<gene>
    <name evidence="2" type="ORF">PISMIDRAFT_25248</name>
</gene>